<dbReference type="UniPathway" id="UPA00359">
    <property type="reaction ID" value="UER00482"/>
</dbReference>
<keyword evidence="11 13" id="KW-0443">Lipid metabolism</keyword>
<keyword evidence="6 13" id="KW-0441">Lipid A biosynthesis</keyword>
<evidence type="ECO:0000313" key="14">
    <source>
        <dbReference type="EMBL" id="ARN20941.1"/>
    </source>
</evidence>
<accession>A0A1W6L9G1</accession>
<feature type="binding site" evidence="13">
    <location>
        <begin position="63"/>
        <end position="70"/>
    </location>
    <ligand>
        <name>ATP</name>
        <dbReference type="ChEBI" id="CHEBI:30616"/>
    </ligand>
</feature>
<dbReference type="EC" id="2.7.1.130" evidence="3 13"/>
<dbReference type="OrthoDB" id="9766423at2"/>
<evidence type="ECO:0000256" key="13">
    <source>
        <dbReference type="HAMAP-Rule" id="MF_00409"/>
    </source>
</evidence>
<dbReference type="SUPFAM" id="SSF52540">
    <property type="entry name" value="P-loop containing nucleoside triphosphate hydrolases"/>
    <property type="match status" value="1"/>
</dbReference>
<dbReference type="Pfam" id="PF02606">
    <property type="entry name" value="LpxK"/>
    <property type="match status" value="1"/>
</dbReference>
<evidence type="ECO:0000256" key="7">
    <source>
        <dbReference type="ARBA" id="ARBA00022679"/>
    </source>
</evidence>
<comment type="catalytic activity">
    <reaction evidence="13">
        <text>a lipid A disaccharide + ATP = a lipid IVA + ADP + H(+)</text>
        <dbReference type="Rhea" id="RHEA:67840"/>
        <dbReference type="ChEBI" id="CHEBI:15378"/>
        <dbReference type="ChEBI" id="CHEBI:30616"/>
        <dbReference type="ChEBI" id="CHEBI:176343"/>
        <dbReference type="ChEBI" id="CHEBI:176425"/>
        <dbReference type="ChEBI" id="CHEBI:456216"/>
        <dbReference type="EC" id="2.7.1.130"/>
    </reaction>
</comment>
<keyword evidence="10 13" id="KW-0067">ATP-binding</keyword>
<evidence type="ECO:0000256" key="2">
    <source>
        <dbReference type="ARBA" id="ARBA00004870"/>
    </source>
</evidence>
<evidence type="ECO:0000256" key="9">
    <source>
        <dbReference type="ARBA" id="ARBA00022777"/>
    </source>
</evidence>
<dbReference type="InterPro" id="IPR003758">
    <property type="entry name" value="LpxK"/>
</dbReference>
<evidence type="ECO:0000313" key="15">
    <source>
        <dbReference type="Proteomes" id="UP000193427"/>
    </source>
</evidence>
<evidence type="ECO:0000256" key="4">
    <source>
        <dbReference type="ARBA" id="ARBA00016436"/>
    </source>
</evidence>
<dbReference type="GO" id="GO:0005886">
    <property type="term" value="C:plasma membrane"/>
    <property type="evidence" value="ECO:0007669"/>
    <property type="project" value="TreeGrafter"/>
</dbReference>
<dbReference type="GO" id="GO:0009244">
    <property type="term" value="P:lipopolysaccharide core region biosynthetic process"/>
    <property type="evidence" value="ECO:0007669"/>
    <property type="project" value="TreeGrafter"/>
</dbReference>
<evidence type="ECO:0000256" key="12">
    <source>
        <dbReference type="ARBA" id="ARBA00029757"/>
    </source>
</evidence>
<sequence>MSSPTFATRLQAAWLRRGPLAIVLWPVSLLFGAVAALRRLLFRAGLKATGHLPVPVVVVGNLIVGGAGKTPTTLALVELLRHHGRTPGIVSRGFGREGDAVVMVEPGDAAATAGDEPLLLRLRSRAPVAVGRDRIAAGETLLSRHPEVDVILSDDGLQHLRLGRDAQVIVFDERGAGNGWLLPAGPLREPVTTAVPPRSVVVYNASAPSTPWPGHVARRGLAGVVELAAWWRGEPANLDALHALRNRPVLAAAGVARPERFFGMLRDTGLTVTELPLPDHHDFATVPWPAGTPDVVVTEKDAVKLRPEASHGTRVWVATLDFALGPAFEAEFLRLLPPAAARLNPI</sequence>
<dbReference type="GO" id="GO:0005524">
    <property type="term" value="F:ATP binding"/>
    <property type="evidence" value="ECO:0007669"/>
    <property type="project" value="UniProtKB-UniRule"/>
</dbReference>
<dbReference type="Proteomes" id="UP000193427">
    <property type="component" value="Chromosome"/>
</dbReference>
<gene>
    <name evidence="13" type="primary">lpxK</name>
    <name evidence="14" type="ORF">A4W93_14110</name>
</gene>
<proteinExistence type="inferred from homology"/>
<evidence type="ECO:0000256" key="5">
    <source>
        <dbReference type="ARBA" id="ARBA00022516"/>
    </source>
</evidence>
<dbReference type="PANTHER" id="PTHR42724:SF1">
    <property type="entry name" value="TETRAACYLDISACCHARIDE 4'-KINASE, MITOCHONDRIAL-RELATED"/>
    <property type="match status" value="1"/>
</dbReference>
<evidence type="ECO:0000256" key="11">
    <source>
        <dbReference type="ARBA" id="ARBA00023098"/>
    </source>
</evidence>
<evidence type="ECO:0000256" key="3">
    <source>
        <dbReference type="ARBA" id="ARBA00012071"/>
    </source>
</evidence>
<evidence type="ECO:0000256" key="8">
    <source>
        <dbReference type="ARBA" id="ARBA00022741"/>
    </source>
</evidence>
<dbReference type="RefSeq" id="WP_085751218.1">
    <property type="nucleotide sequence ID" value="NZ_BSPR01000007.1"/>
</dbReference>
<comment type="similarity">
    <text evidence="13">Belongs to the LpxK family.</text>
</comment>
<dbReference type="AlphaFoldDB" id="A0A1W6L9G1"/>
<organism evidence="14 15">
    <name type="scientific">Piscinibacter gummiphilus</name>
    <dbReference type="NCBI Taxonomy" id="946333"/>
    <lineage>
        <taxon>Bacteria</taxon>
        <taxon>Pseudomonadati</taxon>
        <taxon>Pseudomonadota</taxon>
        <taxon>Betaproteobacteria</taxon>
        <taxon>Burkholderiales</taxon>
        <taxon>Sphaerotilaceae</taxon>
        <taxon>Piscinibacter</taxon>
    </lineage>
</organism>
<dbReference type="PANTHER" id="PTHR42724">
    <property type="entry name" value="TETRAACYLDISACCHARIDE 4'-KINASE"/>
    <property type="match status" value="1"/>
</dbReference>
<evidence type="ECO:0000256" key="1">
    <source>
        <dbReference type="ARBA" id="ARBA00002274"/>
    </source>
</evidence>
<dbReference type="STRING" id="946333.A4W93_14110"/>
<dbReference type="GO" id="GO:0009245">
    <property type="term" value="P:lipid A biosynthetic process"/>
    <property type="evidence" value="ECO:0007669"/>
    <property type="project" value="UniProtKB-UniRule"/>
</dbReference>
<keyword evidence="8 13" id="KW-0547">Nucleotide-binding</keyword>
<dbReference type="EMBL" id="CP015118">
    <property type="protein sequence ID" value="ARN20941.1"/>
    <property type="molecule type" value="Genomic_DNA"/>
</dbReference>
<comment type="pathway">
    <text evidence="2 13">Glycolipid biosynthesis; lipid IV(A) biosynthesis; lipid IV(A) from (3R)-3-hydroxytetradecanoyl-[acyl-carrier-protein] and UDP-N-acetyl-alpha-D-glucosamine: step 6/6.</text>
</comment>
<comment type="function">
    <text evidence="1 13">Transfers the gamma-phosphate of ATP to the 4'-position of a tetraacyldisaccharide 1-phosphate intermediate (termed DS-1-P) to form tetraacyldisaccharide 1,4'-bis-phosphate (lipid IVA).</text>
</comment>
<dbReference type="NCBIfam" id="TIGR00682">
    <property type="entry name" value="lpxK"/>
    <property type="match status" value="1"/>
</dbReference>
<dbReference type="KEGG" id="rgu:A4W93_14110"/>
<reference evidence="14 15" key="1">
    <citation type="submission" date="2016-04" db="EMBL/GenBank/DDBJ databases">
        <title>Complete genome sequence of natural rubber-degrading, novel Gram-negative bacterium, Rhizobacter gummiphilus strain NS21.</title>
        <authorList>
            <person name="Tabata M."/>
            <person name="Kasai D."/>
            <person name="Fukuda M."/>
        </authorList>
    </citation>
    <scope>NUCLEOTIDE SEQUENCE [LARGE SCALE GENOMIC DNA]</scope>
    <source>
        <strain evidence="14 15">NS21</strain>
    </source>
</reference>
<protein>
    <recommendedName>
        <fullName evidence="4 13">Tetraacyldisaccharide 4'-kinase</fullName>
        <ecNumber evidence="3 13">2.7.1.130</ecNumber>
    </recommendedName>
    <alternativeName>
        <fullName evidence="12 13">Lipid A 4'-kinase</fullName>
    </alternativeName>
</protein>
<keyword evidence="9 13" id="KW-0418">Kinase</keyword>
<keyword evidence="5 13" id="KW-0444">Lipid biosynthesis</keyword>
<evidence type="ECO:0000256" key="10">
    <source>
        <dbReference type="ARBA" id="ARBA00022840"/>
    </source>
</evidence>
<evidence type="ECO:0000256" key="6">
    <source>
        <dbReference type="ARBA" id="ARBA00022556"/>
    </source>
</evidence>
<name>A0A1W6L9G1_9BURK</name>
<dbReference type="HAMAP" id="MF_00409">
    <property type="entry name" value="LpxK"/>
    <property type="match status" value="1"/>
</dbReference>
<dbReference type="GO" id="GO:0009029">
    <property type="term" value="F:lipid-A 4'-kinase activity"/>
    <property type="evidence" value="ECO:0007669"/>
    <property type="project" value="UniProtKB-UniRule"/>
</dbReference>
<keyword evidence="15" id="KW-1185">Reference proteome</keyword>
<dbReference type="InterPro" id="IPR027417">
    <property type="entry name" value="P-loop_NTPase"/>
</dbReference>
<keyword evidence="7 13" id="KW-0808">Transferase</keyword>